<comment type="caution">
    <text evidence="1">The sequence shown here is derived from an EMBL/GenBank/DDBJ whole genome shotgun (WGS) entry which is preliminary data.</text>
</comment>
<accession>A0ACC2FR89</accession>
<evidence type="ECO:0000313" key="2">
    <source>
        <dbReference type="Proteomes" id="UP001157502"/>
    </source>
</evidence>
<reference evidence="1" key="1">
    <citation type="submission" date="2021-05" db="EMBL/GenBank/DDBJ databases">
        <authorList>
            <person name="Pan Q."/>
            <person name="Jouanno E."/>
            <person name="Zahm M."/>
            <person name="Klopp C."/>
            <person name="Cabau C."/>
            <person name="Louis A."/>
            <person name="Berthelot C."/>
            <person name="Parey E."/>
            <person name="Roest Crollius H."/>
            <person name="Montfort J."/>
            <person name="Robinson-Rechavi M."/>
            <person name="Bouchez O."/>
            <person name="Lampietro C."/>
            <person name="Lopez Roques C."/>
            <person name="Donnadieu C."/>
            <person name="Postlethwait J."/>
            <person name="Bobe J."/>
            <person name="Dillon D."/>
            <person name="Chandos A."/>
            <person name="von Hippel F."/>
            <person name="Guiguen Y."/>
        </authorList>
    </citation>
    <scope>NUCLEOTIDE SEQUENCE</scope>
    <source>
        <strain evidence="1">YG-Jan2019</strain>
    </source>
</reference>
<gene>
    <name evidence="1" type="ORF">DPEC_G00257980</name>
</gene>
<sequence length="356" mass="40571">MFGGISRLVRGPATLRFFQFKTAKENLKAELVRQGRGPRRLKAMASSSLLWCTLVMCFLTVVQIYGQDRLILKVFNLRASKLNNGIFTTPDAYVKVFLGPSFGGQTEVRNDQKDPWWKEEFGFFDARENSQLRLEVYDSNVLSDKLLGSCERAIRNGTSQHDCFLDKGGTLQYTYTLGPISQNLENHERQHDVDIYSFCDYLRKKFTSRLYRHCVMSSHNLSLGLLFICALSLVHCDPYAGRVRVWGISATNLNGDVLSQPDPYVKVWCGPAFGGMTSVLKNQANPTWPGEFNFLDIIHKSVLKLEVWDDDSGPDDRLGTCTTTIRKGTHIETCHLKKGTLYYTYTYENDTYDQDN</sequence>
<dbReference type="Proteomes" id="UP001157502">
    <property type="component" value="Chromosome 23"/>
</dbReference>
<keyword evidence="2" id="KW-1185">Reference proteome</keyword>
<name>A0ACC2FR89_DALPE</name>
<proteinExistence type="predicted"/>
<protein>
    <submittedName>
        <fullName evidence="1">Uncharacterized protein</fullName>
    </submittedName>
</protein>
<evidence type="ECO:0000313" key="1">
    <source>
        <dbReference type="EMBL" id="KAJ7993755.1"/>
    </source>
</evidence>
<organism evidence="1 2">
    <name type="scientific">Dallia pectoralis</name>
    <name type="common">Alaska blackfish</name>
    <dbReference type="NCBI Taxonomy" id="75939"/>
    <lineage>
        <taxon>Eukaryota</taxon>
        <taxon>Metazoa</taxon>
        <taxon>Chordata</taxon>
        <taxon>Craniata</taxon>
        <taxon>Vertebrata</taxon>
        <taxon>Euteleostomi</taxon>
        <taxon>Actinopterygii</taxon>
        <taxon>Neopterygii</taxon>
        <taxon>Teleostei</taxon>
        <taxon>Protacanthopterygii</taxon>
        <taxon>Esociformes</taxon>
        <taxon>Umbridae</taxon>
        <taxon>Dallia</taxon>
    </lineage>
</organism>
<dbReference type="EMBL" id="CM055750">
    <property type="protein sequence ID" value="KAJ7993755.1"/>
    <property type="molecule type" value="Genomic_DNA"/>
</dbReference>